<feature type="domain" description="NlpE C-terminal OB" evidence="1">
    <location>
        <begin position="17"/>
        <end position="57"/>
    </location>
</feature>
<keyword evidence="2" id="KW-0449">Lipoprotein</keyword>
<dbReference type="InterPro" id="IPR033450">
    <property type="entry name" value="NlpE_C"/>
</dbReference>
<accession>A0A2X3EV09</accession>
<dbReference type="InterPro" id="IPR038139">
    <property type="entry name" value="NlpE_C_sf"/>
</dbReference>
<gene>
    <name evidence="2" type="primary">nlpE_1</name>
    <name evidence="2" type="ORF">NCTC13465_04321</name>
</gene>
<evidence type="ECO:0000259" key="1">
    <source>
        <dbReference type="Pfam" id="PF17185"/>
    </source>
</evidence>
<sequence>MPSLNGIMPPRAGPILAPVLLVVEGHFTLEANPDTGEMMKTLMTDQAGKFIPGKDCSH</sequence>
<dbReference type="Proteomes" id="UP000251721">
    <property type="component" value="Unassembled WGS sequence"/>
</dbReference>
<dbReference type="Gene3D" id="2.40.50.540">
    <property type="match status" value="1"/>
</dbReference>
<proteinExistence type="predicted"/>
<dbReference type="Pfam" id="PF17185">
    <property type="entry name" value="NlpE_C"/>
    <property type="match status" value="1"/>
</dbReference>
<dbReference type="EMBL" id="UAWQ01000019">
    <property type="protein sequence ID" value="SQC48132.1"/>
    <property type="molecule type" value="Genomic_DNA"/>
</dbReference>
<evidence type="ECO:0000313" key="2">
    <source>
        <dbReference type="EMBL" id="SQC48132.1"/>
    </source>
</evidence>
<dbReference type="AlphaFoldDB" id="A0A2X3EV09"/>
<evidence type="ECO:0000313" key="3">
    <source>
        <dbReference type="Proteomes" id="UP000251721"/>
    </source>
</evidence>
<organism evidence="2 3">
    <name type="scientific">Klebsiella pneumoniae</name>
    <dbReference type="NCBI Taxonomy" id="573"/>
    <lineage>
        <taxon>Bacteria</taxon>
        <taxon>Pseudomonadati</taxon>
        <taxon>Pseudomonadota</taxon>
        <taxon>Gammaproteobacteria</taxon>
        <taxon>Enterobacterales</taxon>
        <taxon>Enterobacteriaceae</taxon>
        <taxon>Klebsiella/Raoultella group</taxon>
        <taxon>Klebsiella</taxon>
        <taxon>Klebsiella pneumoniae complex</taxon>
    </lineage>
</organism>
<name>A0A2X3EV09_KLEPN</name>
<protein>
    <submittedName>
        <fullName evidence="2">Copper homeostasis protein CutF / Lipoprotein NlpE</fullName>
    </submittedName>
</protein>
<reference evidence="2 3" key="1">
    <citation type="submission" date="2018-06" db="EMBL/GenBank/DDBJ databases">
        <authorList>
            <consortium name="Pathogen Informatics"/>
            <person name="Doyle S."/>
        </authorList>
    </citation>
    <scope>NUCLEOTIDE SEQUENCE [LARGE SCALE GENOMIC DNA]</scope>
    <source>
        <strain evidence="2 3">NCTC13465</strain>
    </source>
</reference>